<dbReference type="Proteomes" id="UP001210809">
    <property type="component" value="Unassembled WGS sequence"/>
</dbReference>
<dbReference type="InterPro" id="IPR029064">
    <property type="entry name" value="Ribosomal_eL30-like_sf"/>
</dbReference>
<dbReference type="CDD" id="cd18103">
    <property type="entry name" value="SpoU-like_RlmB"/>
    <property type="match status" value="1"/>
</dbReference>
<proteinExistence type="inferred from homology"/>
<dbReference type="GO" id="GO:0005829">
    <property type="term" value="C:cytosol"/>
    <property type="evidence" value="ECO:0007669"/>
    <property type="project" value="TreeGrafter"/>
</dbReference>
<evidence type="ECO:0000313" key="5">
    <source>
        <dbReference type="EMBL" id="MDB8004233.1"/>
    </source>
</evidence>
<dbReference type="SMART" id="SM00967">
    <property type="entry name" value="SpoU_sub_bind"/>
    <property type="match status" value="1"/>
</dbReference>
<dbReference type="GO" id="GO:0003723">
    <property type="term" value="F:RNA binding"/>
    <property type="evidence" value="ECO:0007669"/>
    <property type="project" value="InterPro"/>
</dbReference>
<dbReference type="InterPro" id="IPR029028">
    <property type="entry name" value="Alpha/beta_knot_MTases"/>
</dbReference>
<dbReference type="EMBL" id="JAQLXW010000012">
    <property type="protein sequence ID" value="MDB8004233.1"/>
    <property type="molecule type" value="Genomic_DNA"/>
</dbReference>
<keyword evidence="3" id="KW-0808">Transferase</keyword>
<sequence length="254" mass="26783">MQIQENYRGIIMGTASNEEIIYGKNAVTEALKAEKPIDTVFVLKSAQGMNQIIALAKKQGIVVKDAGEDKLKALCGDKHGGVAAALSAVSYCTVEDILANAESKGKPPFIIICDEIQDPHNLGAIIRTAEAAGADGVIIPKRRSATVNPTVFKTSAGAAAWIKIARVSNLVDTIKTLKKHGVWVYGAEADGTPIDKADLSGALALVIGSEGFGLGKLVRENCDVVLSLPMFGKVNSLNASVCAGILMYEAVKYR</sequence>
<keyword evidence="2" id="KW-0489">Methyltransferase</keyword>
<dbReference type="Pfam" id="PF00588">
    <property type="entry name" value="SpoU_methylase"/>
    <property type="match status" value="1"/>
</dbReference>
<dbReference type="NCBIfam" id="TIGR00186">
    <property type="entry name" value="rRNA_methyl_3"/>
    <property type="match status" value="1"/>
</dbReference>
<dbReference type="GO" id="GO:0006396">
    <property type="term" value="P:RNA processing"/>
    <property type="evidence" value="ECO:0007669"/>
    <property type="project" value="InterPro"/>
</dbReference>
<feature type="domain" description="RNA 2-O ribose methyltransferase substrate binding" evidence="4">
    <location>
        <begin position="20"/>
        <end position="92"/>
    </location>
</feature>
<dbReference type="SUPFAM" id="SSF55315">
    <property type="entry name" value="L30e-like"/>
    <property type="match status" value="1"/>
</dbReference>
<evidence type="ECO:0000313" key="6">
    <source>
        <dbReference type="Proteomes" id="UP001210809"/>
    </source>
</evidence>
<dbReference type="GO" id="GO:0032259">
    <property type="term" value="P:methylation"/>
    <property type="evidence" value="ECO:0007669"/>
    <property type="project" value="UniProtKB-KW"/>
</dbReference>
<dbReference type="AlphaFoldDB" id="A0AAW6D5S5"/>
<dbReference type="PANTHER" id="PTHR46429:SF1">
    <property type="entry name" value="23S RRNA (GUANOSINE-2'-O-)-METHYLTRANSFERASE RLMB"/>
    <property type="match status" value="1"/>
</dbReference>
<evidence type="ECO:0000256" key="2">
    <source>
        <dbReference type="ARBA" id="ARBA00022603"/>
    </source>
</evidence>
<dbReference type="GO" id="GO:0008173">
    <property type="term" value="F:RNA methyltransferase activity"/>
    <property type="evidence" value="ECO:0007669"/>
    <property type="project" value="InterPro"/>
</dbReference>
<comment type="caution">
    <text evidence="5">The sequence shown here is derived from an EMBL/GenBank/DDBJ whole genome shotgun (WGS) entry which is preliminary data.</text>
</comment>
<dbReference type="Gene3D" id="3.30.1330.30">
    <property type="match status" value="1"/>
</dbReference>
<name>A0AAW6D5S5_9FIRM</name>
<dbReference type="InterPro" id="IPR013123">
    <property type="entry name" value="SpoU_subst-bd"/>
</dbReference>
<dbReference type="InterPro" id="IPR001537">
    <property type="entry name" value="SpoU_MeTrfase"/>
</dbReference>
<dbReference type="SUPFAM" id="SSF75217">
    <property type="entry name" value="alpha/beta knot"/>
    <property type="match status" value="1"/>
</dbReference>
<dbReference type="Pfam" id="PF08032">
    <property type="entry name" value="SpoU_sub_bind"/>
    <property type="match status" value="1"/>
</dbReference>
<dbReference type="InterPro" id="IPR029026">
    <property type="entry name" value="tRNA_m1G_MTases_N"/>
</dbReference>
<evidence type="ECO:0000256" key="3">
    <source>
        <dbReference type="ARBA" id="ARBA00022679"/>
    </source>
</evidence>
<protein>
    <submittedName>
        <fullName evidence="5">23S rRNA (Guanosine(2251)-2'-O)-methyltransferase RlmB</fullName>
    </submittedName>
</protein>
<comment type="similarity">
    <text evidence="1">Belongs to the class IV-like SAM-binding methyltransferase superfamily. RNA methyltransferase TrmH family.</text>
</comment>
<dbReference type="InterPro" id="IPR004441">
    <property type="entry name" value="rRNA_MeTrfase_TrmH"/>
</dbReference>
<reference evidence="5" key="1">
    <citation type="submission" date="2023-01" db="EMBL/GenBank/DDBJ databases">
        <title>Human gut microbiome strain richness.</title>
        <authorList>
            <person name="Chen-Liaw A."/>
        </authorList>
    </citation>
    <scope>NUCLEOTIDE SEQUENCE</scope>
    <source>
        <strain evidence="5">1001283st1_G1_1001283B150217_161031</strain>
    </source>
</reference>
<gene>
    <name evidence="5" type="primary">rlmB</name>
    <name evidence="5" type="ORF">PNE09_09160</name>
</gene>
<dbReference type="FunFam" id="3.40.1280.10:FF:000008">
    <property type="entry name" value="Group 3 RNA methyltransferase TrmH"/>
    <property type="match status" value="1"/>
</dbReference>
<dbReference type="PANTHER" id="PTHR46429">
    <property type="entry name" value="23S RRNA (GUANOSINE-2'-O-)-METHYLTRANSFERASE RLMB"/>
    <property type="match status" value="1"/>
</dbReference>
<dbReference type="Gene3D" id="3.40.1280.10">
    <property type="match status" value="1"/>
</dbReference>
<organism evidence="5 6">
    <name type="scientific">[Eubacterium] siraeum</name>
    <dbReference type="NCBI Taxonomy" id="39492"/>
    <lineage>
        <taxon>Bacteria</taxon>
        <taxon>Bacillati</taxon>
        <taxon>Bacillota</taxon>
        <taxon>Clostridia</taxon>
        <taxon>Eubacteriales</taxon>
        <taxon>Oscillospiraceae</taxon>
        <taxon>Oscillospiraceae incertae sedis</taxon>
    </lineage>
</organism>
<evidence type="ECO:0000256" key="1">
    <source>
        <dbReference type="ARBA" id="ARBA00007228"/>
    </source>
</evidence>
<evidence type="ECO:0000259" key="4">
    <source>
        <dbReference type="SMART" id="SM00967"/>
    </source>
</evidence>
<accession>A0AAW6D5S5</accession>